<feature type="compositionally biased region" description="Acidic residues" evidence="1">
    <location>
        <begin position="42"/>
        <end position="51"/>
    </location>
</feature>
<feature type="compositionally biased region" description="Polar residues" evidence="1">
    <location>
        <begin position="602"/>
        <end position="616"/>
    </location>
</feature>
<feature type="compositionally biased region" description="Basic residues" evidence="1">
    <location>
        <begin position="734"/>
        <end position="755"/>
    </location>
</feature>
<feature type="compositionally biased region" description="Low complexity" evidence="1">
    <location>
        <begin position="417"/>
        <end position="431"/>
    </location>
</feature>
<proteinExistence type="predicted"/>
<feature type="compositionally biased region" description="Low complexity" evidence="1">
    <location>
        <begin position="294"/>
        <end position="305"/>
    </location>
</feature>
<feature type="compositionally biased region" description="Basic and acidic residues" evidence="1">
    <location>
        <begin position="1"/>
        <end position="12"/>
    </location>
</feature>
<evidence type="ECO:0000256" key="1">
    <source>
        <dbReference type="SAM" id="MobiDB-lite"/>
    </source>
</evidence>
<evidence type="ECO:0000313" key="2">
    <source>
        <dbReference type="EMBL" id="CEM37065.1"/>
    </source>
</evidence>
<dbReference type="EMBL" id="CDMZ01001754">
    <property type="protein sequence ID" value="CEM37065.1"/>
    <property type="molecule type" value="Genomic_DNA"/>
</dbReference>
<protein>
    <submittedName>
        <fullName evidence="2">Uncharacterized protein</fullName>
    </submittedName>
</protein>
<feature type="region of interest" description="Disordered" evidence="1">
    <location>
        <begin position="579"/>
        <end position="621"/>
    </location>
</feature>
<feature type="region of interest" description="Disordered" evidence="1">
    <location>
        <begin position="1"/>
        <end position="83"/>
    </location>
</feature>
<feature type="compositionally biased region" description="Polar residues" evidence="1">
    <location>
        <begin position="349"/>
        <end position="362"/>
    </location>
</feature>
<reference evidence="2" key="1">
    <citation type="submission" date="2014-11" db="EMBL/GenBank/DDBJ databases">
        <authorList>
            <person name="Otto D Thomas"/>
            <person name="Naeem Raeece"/>
        </authorList>
    </citation>
    <scope>NUCLEOTIDE SEQUENCE</scope>
</reference>
<feature type="compositionally biased region" description="Low complexity" evidence="1">
    <location>
        <begin position="672"/>
        <end position="689"/>
    </location>
</feature>
<dbReference type="VEuPathDB" id="CryptoDB:Cvel_5509"/>
<accession>A0A0G4H108</accession>
<feature type="region of interest" description="Disordered" evidence="1">
    <location>
        <begin position="265"/>
        <end position="447"/>
    </location>
</feature>
<feature type="region of interest" description="Disordered" evidence="1">
    <location>
        <begin position="667"/>
        <end position="778"/>
    </location>
</feature>
<feature type="compositionally biased region" description="Gly residues" evidence="1">
    <location>
        <begin position="306"/>
        <end position="315"/>
    </location>
</feature>
<name>A0A0G4H108_9ALVE</name>
<organism evidence="2">
    <name type="scientific">Chromera velia CCMP2878</name>
    <dbReference type="NCBI Taxonomy" id="1169474"/>
    <lineage>
        <taxon>Eukaryota</taxon>
        <taxon>Sar</taxon>
        <taxon>Alveolata</taxon>
        <taxon>Colpodellida</taxon>
        <taxon>Chromeraceae</taxon>
        <taxon>Chromera</taxon>
    </lineage>
</organism>
<sequence>MESVEVKREGRDSLSSSGPPAGKCPAGTSSSSSSSGVHPPTEEEPTAETEAEVQGRPFLPPEDDGAVLGCSPPSGAPSVVQDSIEPAGPLHTCCFRYVHVDRCGPSVMDHAMELPNPIRDTKTNTEIPADHILVDHYMGRIWKVPGGLNFREHKVLQRGKGAGSYIGDVRLNFDWEGAVRSLCRWCGKYMQYCAFAGMHYNTKTKGIPAECWEQIQVYKKEDGVYFMDLVAAGDLPPDPGPIPVIEGPSDLVVLPSSSSSSSAASAAAAASAPSRRTGPGPEAAAVAHQMHSAGDGMQQQQQQTGGETGEGGTGVGTAVPKKRGRPKKDPNDKTKAPYRKRKKEEETPQNDGASPTSPNFSSIPAAPGGGGISSTGVKTKPEEGALSPPNPDGQIPHPLLSDQQSQASHPYAPSPPENSQQAPQAAAPDDNGTGGSSHSYAQPPISFDPSFLTRLPVGDHAWVPTETVDPETNATFYIDDPHNPAPLLELFAWAAAPPEVVGLACSPIDSDAAQRQKQTGARTLEPPPRYALIDRLFRKIYSLPSPEVSVYYLDTSLWSPGEMTAFVTVREERIVLKGMGLGGDAPTAGQRHTQEGEGEGESSNPGGQTESSNESPFSVPPPRLRELCRHCGTHFDLESQTLLRHLRESDSCREALYHNFSGVSGPGALSKTASAPPATAPAQQPHSQPLHPQMAPHYHQHPLHSPAGHQLGIPNPSQMPQPNGAFAAHPHPPAIHHHHHHHQIHQLHPHMHPHPHAVAMTSRGHGMGPGRHAHAGPS</sequence>
<gene>
    <name evidence="2" type="ORF">Cvel_5509</name>
</gene>
<feature type="compositionally biased region" description="Low complexity" evidence="1">
    <location>
        <begin position="265"/>
        <end position="274"/>
    </location>
</feature>
<dbReference type="AlphaFoldDB" id="A0A0G4H108"/>